<dbReference type="Proteomes" id="UP000239388">
    <property type="component" value="Unassembled WGS sequence"/>
</dbReference>
<accession>A0A2S8G117</accession>
<proteinExistence type="inferred from homology"/>
<evidence type="ECO:0000256" key="3">
    <source>
        <dbReference type="ARBA" id="ARBA00001941"/>
    </source>
</evidence>
<evidence type="ECO:0000256" key="1">
    <source>
        <dbReference type="ARBA" id="ARBA00001782"/>
    </source>
</evidence>
<keyword evidence="9" id="KW-0413">Isomerase</keyword>
<dbReference type="InterPro" id="IPR000056">
    <property type="entry name" value="Ribul_P_3_epim-like"/>
</dbReference>
<dbReference type="Pfam" id="PF00834">
    <property type="entry name" value="Ribul_P_3_epim"/>
    <property type="match status" value="1"/>
</dbReference>
<reference evidence="13 14" key="1">
    <citation type="submission" date="2018-02" db="EMBL/GenBank/DDBJ databases">
        <title>Comparative genomes isolates from brazilian mangrove.</title>
        <authorList>
            <person name="Araujo J.E."/>
            <person name="Taketani R.G."/>
            <person name="Silva M.C.P."/>
            <person name="Loureco M.V."/>
            <person name="Andreote F.D."/>
        </authorList>
    </citation>
    <scope>NUCLEOTIDE SEQUENCE [LARGE SCALE GENOMIC DNA]</scope>
    <source>
        <strain evidence="13 14">NAP PRIS-MGV</strain>
    </source>
</reference>
<evidence type="ECO:0000256" key="5">
    <source>
        <dbReference type="ARBA" id="ARBA00001954"/>
    </source>
</evidence>
<evidence type="ECO:0000256" key="9">
    <source>
        <dbReference type="ARBA" id="ARBA00023235"/>
    </source>
</evidence>
<comment type="cofactor">
    <cofactor evidence="5">
        <name>Fe(2+)</name>
        <dbReference type="ChEBI" id="CHEBI:29033"/>
    </cofactor>
</comment>
<sequence>MPFSLASLCLMSLTLKLGVKTDPIEYRYSFPWLFRLLAEEDVRLVQIGTWFEMYQLPDEFFLQLRQQAEDHGIQIASMFTAHRELGGFFREEVGFEQVARRNFERYIEIGAILGADSIGSNPGAVMRDRMGTKSQGVECYLQNMRELMHYAKEKGLSWLTIEPMSCLAEPPTLPEEVAAMGQTLMDYHHQHSDSTVPIGYCADIAHGYINQQEEVGFNHVELFEATYPWLYEFHLKNTDARFSSTFGFSPEERAKGIVDVAQFRELLLANADKLPVNEITGYLEIGGPKLGRDYSDHHLAELLRCSLRHLKETFLGETSETPGVAVPVANATRNPIEIAPSMMCVDPLNFEAALRQVERVGVDMLHLDIMDGHFVPNMPMGLGVVEALQKATDLPLDVHLMVADNDFFVEQLARMGVSQVSVHLESSTHLDRTLARIRELGMKAGVAINPSTPLSAIDYVLERIDYVLVMTVNPGYAGQAMTPASLRKIADCRDFLAARGFDLPIQVDGNVSFENIPGMVAAGATNLVAGTSSLFHRSASMAENKRRMITAINEGLTTCGKAPQANASSRSPQTFVEGSPLA</sequence>
<dbReference type="PROSITE" id="PS01086">
    <property type="entry name" value="RIBUL_P_3_EPIMER_2"/>
    <property type="match status" value="1"/>
</dbReference>
<feature type="compositionally biased region" description="Polar residues" evidence="11">
    <location>
        <begin position="565"/>
        <end position="576"/>
    </location>
</feature>
<dbReference type="Pfam" id="PF01261">
    <property type="entry name" value="AP_endonuc_2"/>
    <property type="match status" value="1"/>
</dbReference>
<dbReference type="CDD" id="cd00429">
    <property type="entry name" value="RPE"/>
    <property type="match status" value="1"/>
</dbReference>
<dbReference type="InterPro" id="IPR013022">
    <property type="entry name" value="Xyl_isomerase-like_TIM-brl"/>
</dbReference>
<dbReference type="GO" id="GO:0004750">
    <property type="term" value="F:D-ribulose-phosphate 3-epimerase activity"/>
    <property type="evidence" value="ECO:0007669"/>
    <property type="project" value="UniProtKB-UniRule"/>
</dbReference>
<dbReference type="EC" id="5.1.3.1" evidence="7 10"/>
<dbReference type="GO" id="GO:0046872">
    <property type="term" value="F:metal ion binding"/>
    <property type="evidence" value="ECO:0007669"/>
    <property type="project" value="UniProtKB-KW"/>
</dbReference>
<keyword evidence="8" id="KW-0479">Metal-binding</keyword>
<dbReference type="FunFam" id="3.20.20.70:FF:000004">
    <property type="entry name" value="Ribulose-phosphate 3-epimerase"/>
    <property type="match status" value="1"/>
</dbReference>
<evidence type="ECO:0000256" key="2">
    <source>
        <dbReference type="ARBA" id="ARBA00001936"/>
    </source>
</evidence>
<comment type="cofactor">
    <cofactor evidence="3">
        <name>Co(2+)</name>
        <dbReference type="ChEBI" id="CHEBI:48828"/>
    </cofactor>
</comment>
<dbReference type="EMBL" id="PUIB01000011">
    <property type="protein sequence ID" value="PQO38133.1"/>
    <property type="molecule type" value="Genomic_DNA"/>
</dbReference>
<evidence type="ECO:0000259" key="12">
    <source>
        <dbReference type="Pfam" id="PF01261"/>
    </source>
</evidence>
<dbReference type="Gene3D" id="3.20.20.70">
    <property type="entry name" value="Aldolase class I"/>
    <property type="match status" value="1"/>
</dbReference>
<evidence type="ECO:0000313" key="14">
    <source>
        <dbReference type="Proteomes" id="UP000239388"/>
    </source>
</evidence>
<dbReference type="InterPro" id="IPR011060">
    <property type="entry name" value="RibuloseP-bd_barrel"/>
</dbReference>
<dbReference type="InterPro" id="IPR036237">
    <property type="entry name" value="Xyl_isomerase-like_sf"/>
</dbReference>
<dbReference type="SUPFAM" id="SSF51366">
    <property type="entry name" value="Ribulose-phoshate binding barrel"/>
    <property type="match status" value="1"/>
</dbReference>
<comment type="caution">
    <text evidence="13">The sequence shown here is derived from an EMBL/GenBank/DDBJ whole genome shotgun (WGS) entry which is preliminary data.</text>
</comment>
<comment type="catalytic activity">
    <reaction evidence="1">
        <text>D-ribulose 5-phosphate = D-xylulose 5-phosphate</text>
        <dbReference type="Rhea" id="RHEA:13677"/>
        <dbReference type="ChEBI" id="CHEBI:57737"/>
        <dbReference type="ChEBI" id="CHEBI:58121"/>
        <dbReference type="EC" id="5.1.3.1"/>
    </reaction>
</comment>
<evidence type="ECO:0000313" key="13">
    <source>
        <dbReference type="EMBL" id="PQO38133.1"/>
    </source>
</evidence>
<feature type="region of interest" description="Disordered" evidence="11">
    <location>
        <begin position="561"/>
        <end position="582"/>
    </location>
</feature>
<dbReference type="GO" id="GO:0006098">
    <property type="term" value="P:pentose-phosphate shunt"/>
    <property type="evidence" value="ECO:0007669"/>
    <property type="project" value="UniProtKB-UniRule"/>
</dbReference>
<dbReference type="AlphaFoldDB" id="A0A2S8G117"/>
<comment type="cofactor">
    <cofactor evidence="4">
        <name>Zn(2+)</name>
        <dbReference type="ChEBI" id="CHEBI:29105"/>
    </cofactor>
</comment>
<name>A0A2S8G117_9BACT</name>
<evidence type="ECO:0000256" key="11">
    <source>
        <dbReference type="SAM" id="MobiDB-lite"/>
    </source>
</evidence>
<evidence type="ECO:0000256" key="6">
    <source>
        <dbReference type="ARBA" id="ARBA00009541"/>
    </source>
</evidence>
<comment type="similarity">
    <text evidence="6">Belongs to the ribulose-phosphate 3-epimerase family.</text>
</comment>
<dbReference type="GO" id="GO:0005737">
    <property type="term" value="C:cytoplasm"/>
    <property type="evidence" value="ECO:0007669"/>
    <property type="project" value="UniProtKB-ARBA"/>
</dbReference>
<dbReference type="InterPro" id="IPR013785">
    <property type="entry name" value="Aldolase_TIM"/>
</dbReference>
<dbReference type="GO" id="GO:0005975">
    <property type="term" value="P:carbohydrate metabolic process"/>
    <property type="evidence" value="ECO:0007669"/>
    <property type="project" value="InterPro"/>
</dbReference>
<protein>
    <recommendedName>
        <fullName evidence="7 10">Ribulose-phosphate 3-epimerase</fullName>
        <ecNumber evidence="7 10">5.1.3.1</ecNumber>
    </recommendedName>
</protein>
<evidence type="ECO:0000256" key="10">
    <source>
        <dbReference type="NCBIfam" id="TIGR01163"/>
    </source>
</evidence>
<organism evidence="13 14">
    <name type="scientific">Blastopirellula marina</name>
    <dbReference type="NCBI Taxonomy" id="124"/>
    <lineage>
        <taxon>Bacteria</taxon>
        <taxon>Pseudomonadati</taxon>
        <taxon>Planctomycetota</taxon>
        <taxon>Planctomycetia</taxon>
        <taxon>Pirellulales</taxon>
        <taxon>Pirellulaceae</taxon>
        <taxon>Blastopirellula</taxon>
    </lineage>
</organism>
<dbReference type="NCBIfam" id="NF004076">
    <property type="entry name" value="PRK05581.1-4"/>
    <property type="match status" value="1"/>
</dbReference>
<evidence type="ECO:0000256" key="8">
    <source>
        <dbReference type="ARBA" id="ARBA00022723"/>
    </source>
</evidence>
<evidence type="ECO:0000256" key="7">
    <source>
        <dbReference type="ARBA" id="ARBA00013188"/>
    </source>
</evidence>
<gene>
    <name evidence="13" type="primary">rpe</name>
    <name evidence="13" type="ORF">C5Y98_08620</name>
</gene>
<dbReference type="SUPFAM" id="SSF51658">
    <property type="entry name" value="Xylose isomerase-like"/>
    <property type="match status" value="1"/>
</dbReference>
<dbReference type="OrthoDB" id="226562at2"/>
<evidence type="ECO:0000256" key="4">
    <source>
        <dbReference type="ARBA" id="ARBA00001947"/>
    </source>
</evidence>
<comment type="cofactor">
    <cofactor evidence="2">
        <name>Mn(2+)</name>
        <dbReference type="ChEBI" id="CHEBI:29035"/>
    </cofactor>
</comment>
<feature type="domain" description="Xylose isomerase-like TIM barrel" evidence="12">
    <location>
        <begin position="38"/>
        <end position="269"/>
    </location>
</feature>
<dbReference type="InterPro" id="IPR026019">
    <property type="entry name" value="Ribul_P_3_epim"/>
</dbReference>
<dbReference type="Gene3D" id="3.20.20.150">
    <property type="entry name" value="Divalent-metal-dependent TIM barrel enzymes"/>
    <property type="match status" value="1"/>
</dbReference>
<dbReference type="PANTHER" id="PTHR11749">
    <property type="entry name" value="RIBULOSE-5-PHOSPHATE-3-EPIMERASE"/>
    <property type="match status" value="1"/>
</dbReference>
<dbReference type="NCBIfam" id="TIGR01163">
    <property type="entry name" value="rpe"/>
    <property type="match status" value="1"/>
</dbReference>